<evidence type="ECO:0000313" key="3">
    <source>
        <dbReference type="Proteomes" id="UP000551758"/>
    </source>
</evidence>
<dbReference type="Pfam" id="PF00651">
    <property type="entry name" value="BTB"/>
    <property type="match status" value="1"/>
</dbReference>
<reference evidence="2 3" key="1">
    <citation type="journal article" date="2020" name="Mol. Biol. Evol.">
        <title>Interspecific Gene Flow and the Evolution of Specialization in Black and White Rhinoceros.</title>
        <authorList>
            <person name="Moodley Y."/>
            <person name="Westbury M.V."/>
            <person name="Russo I.M."/>
            <person name="Gopalakrishnan S."/>
            <person name="Rakotoarivelo A."/>
            <person name="Olsen R.A."/>
            <person name="Prost S."/>
            <person name="Tunstall T."/>
            <person name="Ryder O.A."/>
            <person name="Dalen L."/>
            <person name="Bruford M.W."/>
        </authorList>
    </citation>
    <scope>NUCLEOTIDE SEQUENCE [LARGE SCALE GENOMIC DNA]</scope>
    <source>
        <strain evidence="2">SBR-YM</strain>
        <tissue evidence="2">Skin</tissue>
    </source>
</reference>
<protein>
    <recommendedName>
        <fullName evidence="1">BTB domain-containing protein</fullName>
    </recommendedName>
</protein>
<dbReference type="SUPFAM" id="SSF54695">
    <property type="entry name" value="POZ domain"/>
    <property type="match status" value="1"/>
</dbReference>
<organism evidence="2 3">
    <name type="scientific">Diceros bicornis minor</name>
    <name type="common">South-central black rhinoceros</name>
    <dbReference type="NCBI Taxonomy" id="77932"/>
    <lineage>
        <taxon>Eukaryota</taxon>
        <taxon>Metazoa</taxon>
        <taxon>Chordata</taxon>
        <taxon>Craniata</taxon>
        <taxon>Vertebrata</taxon>
        <taxon>Euteleostomi</taxon>
        <taxon>Mammalia</taxon>
        <taxon>Eutheria</taxon>
        <taxon>Laurasiatheria</taxon>
        <taxon>Perissodactyla</taxon>
        <taxon>Rhinocerotidae</taxon>
        <taxon>Diceros</taxon>
    </lineage>
</organism>
<keyword evidence="3" id="KW-1185">Reference proteome</keyword>
<dbReference type="AlphaFoldDB" id="A0A7J7EBD5"/>
<proteinExistence type="predicted"/>
<dbReference type="GO" id="GO:0000978">
    <property type="term" value="F:RNA polymerase II cis-regulatory region sequence-specific DNA binding"/>
    <property type="evidence" value="ECO:0007669"/>
    <property type="project" value="TreeGrafter"/>
</dbReference>
<dbReference type="Gene3D" id="3.30.710.10">
    <property type="entry name" value="Potassium Channel Kv1.1, Chain A"/>
    <property type="match status" value="1"/>
</dbReference>
<dbReference type="GO" id="GO:0000981">
    <property type="term" value="F:DNA-binding transcription factor activity, RNA polymerase II-specific"/>
    <property type="evidence" value="ECO:0007669"/>
    <property type="project" value="TreeGrafter"/>
</dbReference>
<dbReference type="InterPro" id="IPR000210">
    <property type="entry name" value="BTB/POZ_dom"/>
</dbReference>
<feature type="domain" description="BTB" evidence="1">
    <location>
        <begin position="15"/>
        <end position="45"/>
    </location>
</feature>
<comment type="caution">
    <text evidence="2">The sequence shown here is derived from an EMBL/GenBank/DDBJ whole genome shotgun (WGS) entry which is preliminary data.</text>
</comment>
<dbReference type="Proteomes" id="UP000551758">
    <property type="component" value="Unassembled WGS sequence"/>
</dbReference>
<dbReference type="InterPro" id="IPR011333">
    <property type="entry name" value="SKP1/BTB/POZ_sf"/>
</dbReference>
<dbReference type="PROSITE" id="PS50097">
    <property type="entry name" value="BTB"/>
    <property type="match status" value="1"/>
</dbReference>
<dbReference type="InterPro" id="IPR050457">
    <property type="entry name" value="ZnFinger_BTB_dom_contain"/>
</dbReference>
<accession>A0A7J7EBD5</accession>
<dbReference type="EMBL" id="JACDTQ010003659">
    <property type="protein sequence ID" value="KAF5912981.1"/>
    <property type="molecule type" value="Genomic_DNA"/>
</dbReference>
<evidence type="ECO:0000259" key="1">
    <source>
        <dbReference type="PROSITE" id="PS50097"/>
    </source>
</evidence>
<evidence type="ECO:0000313" key="2">
    <source>
        <dbReference type="EMBL" id="KAF5912981.1"/>
    </source>
</evidence>
<gene>
    <name evidence="2" type="ORF">HPG69_008932</name>
</gene>
<dbReference type="PANTHER" id="PTHR46105">
    <property type="entry name" value="AGAP004733-PA"/>
    <property type="match status" value="1"/>
</dbReference>
<name>A0A7J7EBD5_DICBM</name>
<dbReference type="PANTHER" id="PTHR46105:SF28">
    <property type="entry name" value="ZINC FINGER PROTEIN 37-LIKE"/>
    <property type="match status" value="1"/>
</dbReference>
<sequence length="69" mass="7840">MLKELNQQRRAKAFTDLKIVVEGREFEVHQNVLASCSLYFKDLIQRFAFLPAVVGCLLHTLAKKSGATF</sequence>